<evidence type="ECO:0000256" key="1">
    <source>
        <dbReference type="SAM" id="Phobius"/>
    </source>
</evidence>
<organism evidence="2">
    <name type="scientific">Medioppia subpectinata</name>
    <dbReference type="NCBI Taxonomy" id="1979941"/>
    <lineage>
        <taxon>Eukaryota</taxon>
        <taxon>Metazoa</taxon>
        <taxon>Ecdysozoa</taxon>
        <taxon>Arthropoda</taxon>
        <taxon>Chelicerata</taxon>
        <taxon>Arachnida</taxon>
        <taxon>Acari</taxon>
        <taxon>Acariformes</taxon>
        <taxon>Sarcoptiformes</taxon>
        <taxon>Oribatida</taxon>
        <taxon>Brachypylina</taxon>
        <taxon>Oppioidea</taxon>
        <taxon>Oppiidae</taxon>
        <taxon>Medioppia</taxon>
    </lineage>
</organism>
<proteinExistence type="predicted"/>
<gene>
    <name evidence="2" type="ORF">OSB1V03_LOCUS20326</name>
</gene>
<dbReference type="EMBL" id="CAJPIZ010033058">
    <property type="protein sequence ID" value="CAG2120379.1"/>
    <property type="molecule type" value="Genomic_DNA"/>
</dbReference>
<evidence type="ECO:0000313" key="3">
    <source>
        <dbReference type="Proteomes" id="UP000759131"/>
    </source>
</evidence>
<reference evidence="2" key="1">
    <citation type="submission" date="2020-11" db="EMBL/GenBank/DDBJ databases">
        <authorList>
            <person name="Tran Van P."/>
        </authorList>
    </citation>
    <scope>NUCLEOTIDE SEQUENCE</scope>
</reference>
<keyword evidence="1" id="KW-0472">Membrane</keyword>
<dbReference type="EMBL" id="OC887633">
    <property type="protein sequence ID" value="CAD7645045.1"/>
    <property type="molecule type" value="Genomic_DNA"/>
</dbReference>
<dbReference type="AlphaFoldDB" id="A0A7R9LPZ2"/>
<sequence length="60" mass="6875">MASSNQKALTVLKIVMEVLYVLFIIACIYLIVRSSIALSDTVNEPKDLREIREEQWCITC</sequence>
<evidence type="ECO:0000313" key="2">
    <source>
        <dbReference type="EMBL" id="CAD7645045.1"/>
    </source>
</evidence>
<keyword evidence="1" id="KW-0812">Transmembrane</keyword>
<dbReference type="Proteomes" id="UP000759131">
    <property type="component" value="Unassembled WGS sequence"/>
</dbReference>
<accession>A0A7R9LPZ2</accession>
<protein>
    <submittedName>
        <fullName evidence="2">Uncharacterized protein</fullName>
    </submittedName>
</protein>
<keyword evidence="3" id="KW-1185">Reference proteome</keyword>
<feature type="transmembrane region" description="Helical" evidence="1">
    <location>
        <begin position="12"/>
        <end position="32"/>
    </location>
</feature>
<name>A0A7R9LPZ2_9ACAR</name>
<keyword evidence="1" id="KW-1133">Transmembrane helix</keyword>
<feature type="non-terminal residue" evidence="2">
    <location>
        <position position="60"/>
    </location>
</feature>